<evidence type="ECO:0000313" key="2">
    <source>
        <dbReference type="Proteomes" id="UP001160301"/>
    </source>
</evidence>
<protein>
    <submittedName>
        <fullName evidence="1">Uncharacterized protein</fullName>
    </submittedName>
</protein>
<accession>A0ABT6NLB2</accession>
<reference evidence="1 2" key="1">
    <citation type="submission" date="2023-04" db="EMBL/GenBank/DDBJ databases">
        <title>The genome sequence of Polyangium sorediatum DSM14670.</title>
        <authorList>
            <person name="Zhang X."/>
        </authorList>
    </citation>
    <scope>NUCLEOTIDE SEQUENCE [LARGE SCALE GENOMIC DNA]</scope>
    <source>
        <strain evidence="1 2">DSM 14670</strain>
    </source>
</reference>
<proteinExistence type="predicted"/>
<comment type="caution">
    <text evidence="1">The sequence shown here is derived from an EMBL/GenBank/DDBJ whole genome shotgun (WGS) entry which is preliminary data.</text>
</comment>
<dbReference type="Proteomes" id="UP001160301">
    <property type="component" value="Unassembled WGS sequence"/>
</dbReference>
<keyword evidence="2" id="KW-1185">Reference proteome</keyword>
<sequence>MSGRAQPDFSGASELAESFTRFADKIMARQNDTLAQISGTLLTYDSMVKGLAGTIGEQAATIKAQGAEIAGLQRSDLERAKFVAEIELKRAEMEGRERRSAAIIGTLREVGGSVVQQVVAGRMLAAATPAAEPAVAIARPEQGRPIAAVLAEIWARLSDETIERLQQDAGIELVHELLTEVSGAMPQGEEKTT</sequence>
<dbReference type="RefSeq" id="WP_136967096.1">
    <property type="nucleotide sequence ID" value="NZ_JARZHI010000003.1"/>
</dbReference>
<organism evidence="1 2">
    <name type="scientific">Polyangium sorediatum</name>
    <dbReference type="NCBI Taxonomy" id="889274"/>
    <lineage>
        <taxon>Bacteria</taxon>
        <taxon>Pseudomonadati</taxon>
        <taxon>Myxococcota</taxon>
        <taxon>Polyangia</taxon>
        <taxon>Polyangiales</taxon>
        <taxon>Polyangiaceae</taxon>
        <taxon>Polyangium</taxon>
    </lineage>
</organism>
<evidence type="ECO:0000313" key="1">
    <source>
        <dbReference type="EMBL" id="MDI1429032.1"/>
    </source>
</evidence>
<name>A0ABT6NLB2_9BACT</name>
<gene>
    <name evidence="1" type="ORF">QHF89_05985</name>
</gene>
<dbReference type="EMBL" id="JARZHI010000003">
    <property type="protein sequence ID" value="MDI1429032.1"/>
    <property type="molecule type" value="Genomic_DNA"/>
</dbReference>